<dbReference type="PANTHER" id="PTHR12922">
    <property type="entry name" value="UBIQUINONE BIOSYNTHESIS PROTEIN"/>
    <property type="match status" value="1"/>
</dbReference>
<comment type="pathway">
    <text evidence="6">Cofactor biosynthesis; ubiquinone biosynthesis.</text>
</comment>
<protein>
    <recommendedName>
        <fullName evidence="6">Ubiquinone biosynthesis protein COQ4 homolog, mitochondrial</fullName>
    </recommendedName>
    <alternativeName>
        <fullName evidence="6">4-hydroxy-3-methoxy-5-polyprenylbenzoate decarboxylase</fullName>
        <ecNumber evidence="6">4.1.1.130</ecNumber>
    </alternativeName>
    <alternativeName>
        <fullName evidence="6">Coenzyme Q biosynthesis protein 4 homolog</fullName>
    </alternativeName>
</protein>
<gene>
    <name evidence="8" type="ORF">HYH02_000794</name>
</gene>
<dbReference type="EC" id="4.1.1.130" evidence="6"/>
<keyword evidence="9" id="KW-1185">Reference proteome</keyword>
<dbReference type="InterPro" id="IPR027540">
    <property type="entry name" value="Coq4_euk"/>
</dbReference>
<evidence type="ECO:0000256" key="7">
    <source>
        <dbReference type="SAM" id="MobiDB-lite"/>
    </source>
</evidence>
<dbReference type="GO" id="GO:0008270">
    <property type="term" value="F:zinc ion binding"/>
    <property type="evidence" value="ECO:0007669"/>
    <property type="project" value="UniProtKB-UniRule"/>
</dbReference>
<comment type="caution">
    <text evidence="8">The sequence shown here is derived from an EMBL/GenBank/DDBJ whole genome shotgun (WGS) entry which is preliminary data.</text>
</comment>
<dbReference type="GO" id="GO:0031314">
    <property type="term" value="C:extrinsic component of mitochondrial inner membrane"/>
    <property type="evidence" value="ECO:0007669"/>
    <property type="project" value="UniProtKB-UniRule"/>
</dbReference>
<organism evidence="8 9">
    <name type="scientific">Chlamydomonas schloesseri</name>
    <dbReference type="NCBI Taxonomy" id="2026947"/>
    <lineage>
        <taxon>Eukaryota</taxon>
        <taxon>Viridiplantae</taxon>
        <taxon>Chlorophyta</taxon>
        <taxon>core chlorophytes</taxon>
        <taxon>Chlorophyceae</taxon>
        <taxon>CS clade</taxon>
        <taxon>Chlamydomonadales</taxon>
        <taxon>Chlamydomonadaceae</taxon>
        <taxon>Chlamydomonas</taxon>
    </lineage>
</organism>
<keyword evidence="6" id="KW-0479">Metal-binding</keyword>
<feature type="binding site" evidence="6">
    <location>
        <position position="137"/>
    </location>
    <ligand>
        <name>Zn(2+)</name>
        <dbReference type="ChEBI" id="CHEBI:29105"/>
    </ligand>
</feature>
<evidence type="ECO:0000256" key="6">
    <source>
        <dbReference type="HAMAP-Rule" id="MF_03111"/>
    </source>
</evidence>
<keyword evidence="5 6" id="KW-0456">Lyase</keyword>
<sequence>MTGRYAPLYPTHMPLNPLQKGAVALLSAVGALMRPQRGDLVAAVGETVGSGLVLPALRDRMRAHPVGRQILEERPRITDATVDACRAMPPGTFGAAYAQFMGDRRFHANDRPPVRFVDDEELAYVVTRAREVHDLWHVLFDCHTNVFGELALKGLEFVQTGLPMTGLAVLGAQYRLSAPDRELLQRHYLPWALRAGSRCADLLSIYYERHFEEELEAVRKQFRIIPAPPPPQHLRFKGPQQPQQPAGLLIGSSDVAAGTSAAPQKS</sequence>
<evidence type="ECO:0000256" key="1">
    <source>
        <dbReference type="ARBA" id="ARBA00022688"/>
    </source>
</evidence>
<comment type="similarity">
    <text evidence="6">Belongs to the COQ4 family.</text>
</comment>
<dbReference type="EMBL" id="JAEHOD010000001">
    <property type="protein sequence ID" value="KAG2454968.1"/>
    <property type="molecule type" value="Genomic_DNA"/>
</dbReference>
<comment type="function">
    <text evidence="6">Lyase that catalyzes the C1-decarboxylation of 4-hydroxy-3-methoxy-5-(all-trans-polyprenyl)benzoic acid into 2-methoxy-6-(all-trans-polyprenyl)phenol during ubiquinone biosynthesis.</text>
</comment>
<feature type="region of interest" description="Disordered" evidence="7">
    <location>
        <begin position="230"/>
        <end position="266"/>
    </location>
</feature>
<feature type="binding site" evidence="6">
    <location>
        <position position="149"/>
    </location>
    <ligand>
        <name>Zn(2+)</name>
        <dbReference type="ChEBI" id="CHEBI:29105"/>
    </ligand>
</feature>
<comment type="cofactor">
    <cofactor evidence="6">
        <name>Zn(2+)</name>
        <dbReference type="ChEBI" id="CHEBI:29105"/>
    </cofactor>
</comment>
<evidence type="ECO:0000256" key="2">
    <source>
        <dbReference type="ARBA" id="ARBA00022792"/>
    </source>
</evidence>
<dbReference type="GO" id="GO:0120539">
    <property type="term" value="F:4-hydroxy-3-methoxy-5-polyprenylbenzoate decarboxylase activity"/>
    <property type="evidence" value="ECO:0007669"/>
    <property type="project" value="UniProtKB-EC"/>
</dbReference>
<keyword evidence="4 6" id="KW-0472">Membrane</keyword>
<dbReference type="UniPathway" id="UPA00232"/>
<evidence type="ECO:0000256" key="3">
    <source>
        <dbReference type="ARBA" id="ARBA00023128"/>
    </source>
</evidence>
<feature type="binding site" evidence="6">
    <location>
        <position position="133"/>
    </location>
    <ligand>
        <name>Zn(2+)</name>
        <dbReference type="ChEBI" id="CHEBI:29105"/>
    </ligand>
</feature>
<dbReference type="Pfam" id="PF05019">
    <property type="entry name" value="Coq4"/>
    <property type="match status" value="1"/>
</dbReference>
<feature type="binding site" evidence="6">
    <location>
        <position position="134"/>
    </location>
    <ligand>
        <name>Zn(2+)</name>
        <dbReference type="ChEBI" id="CHEBI:29105"/>
    </ligand>
</feature>
<keyword evidence="3 6" id="KW-0496">Mitochondrion</keyword>
<keyword evidence="6" id="KW-0862">Zinc</keyword>
<comment type="subcellular location">
    <subcellularLocation>
        <location evidence="6">Mitochondrion inner membrane</location>
        <topology evidence="6">Peripheral membrane protein</topology>
        <orientation evidence="6">Matrix side</orientation>
    </subcellularLocation>
</comment>
<proteinExistence type="inferred from homology"/>
<dbReference type="HAMAP" id="MF_03111">
    <property type="entry name" value="Coq4"/>
    <property type="match status" value="1"/>
</dbReference>
<keyword evidence="2 6" id="KW-0999">Mitochondrion inner membrane</keyword>
<comment type="catalytic activity">
    <reaction evidence="6">
        <text>a 4-hydroxy-3-methoxy-5-(all-trans-polyprenyl)benzoate + H(+) = a 2-methoxy-6-(all-trans-polyprenyl)phenol + CO2</text>
        <dbReference type="Rhea" id="RHEA:81179"/>
        <dbReference type="Rhea" id="RHEA-COMP:9551"/>
        <dbReference type="Rhea" id="RHEA-COMP:10931"/>
        <dbReference type="ChEBI" id="CHEBI:15378"/>
        <dbReference type="ChEBI" id="CHEBI:16526"/>
        <dbReference type="ChEBI" id="CHEBI:62731"/>
        <dbReference type="ChEBI" id="CHEBI:84443"/>
        <dbReference type="EC" id="4.1.1.130"/>
    </reaction>
</comment>
<reference evidence="8" key="1">
    <citation type="journal article" date="2020" name="bioRxiv">
        <title>Comparative genomics of Chlamydomonas.</title>
        <authorList>
            <person name="Craig R.J."/>
            <person name="Hasan A.R."/>
            <person name="Ness R.W."/>
            <person name="Keightley P.D."/>
        </authorList>
    </citation>
    <scope>NUCLEOTIDE SEQUENCE</scope>
    <source>
        <strain evidence="8">CCAP 11/173</strain>
    </source>
</reference>
<evidence type="ECO:0000313" key="9">
    <source>
        <dbReference type="Proteomes" id="UP000613740"/>
    </source>
</evidence>
<dbReference type="InterPro" id="IPR007715">
    <property type="entry name" value="Coq4"/>
</dbReference>
<accession>A0A835WXH5</accession>
<comment type="subunit">
    <text evidence="6">Component of a multi-subunit COQ enzyme complex.</text>
</comment>
<dbReference type="PANTHER" id="PTHR12922:SF7">
    <property type="entry name" value="UBIQUINONE BIOSYNTHESIS PROTEIN COQ4 HOMOLOG, MITOCHONDRIAL"/>
    <property type="match status" value="1"/>
</dbReference>
<dbReference type="Proteomes" id="UP000613740">
    <property type="component" value="Unassembled WGS sequence"/>
</dbReference>
<dbReference type="OrthoDB" id="4249at2759"/>
<keyword evidence="1 6" id="KW-0831">Ubiquinone biosynthesis</keyword>
<evidence type="ECO:0000256" key="4">
    <source>
        <dbReference type="ARBA" id="ARBA00023136"/>
    </source>
</evidence>
<dbReference type="AlphaFoldDB" id="A0A835WXH5"/>
<evidence type="ECO:0000313" key="8">
    <source>
        <dbReference type="EMBL" id="KAG2454968.1"/>
    </source>
</evidence>
<name>A0A835WXH5_9CHLO</name>
<evidence type="ECO:0000256" key="5">
    <source>
        <dbReference type="ARBA" id="ARBA00023239"/>
    </source>
</evidence>